<accession>A0AA39HJU0</accession>
<keyword evidence="3" id="KW-1185">Reference proteome</keyword>
<gene>
    <name evidence="2" type="ORF">QR680_018281</name>
</gene>
<evidence type="ECO:0000313" key="2">
    <source>
        <dbReference type="EMBL" id="KAK0405957.1"/>
    </source>
</evidence>
<feature type="compositionally biased region" description="Basic residues" evidence="1">
    <location>
        <begin position="107"/>
        <end position="130"/>
    </location>
</feature>
<feature type="region of interest" description="Disordered" evidence="1">
    <location>
        <begin position="104"/>
        <end position="130"/>
    </location>
</feature>
<protein>
    <submittedName>
        <fullName evidence="2">Uncharacterized protein</fullName>
    </submittedName>
</protein>
<dbReference type="Proteomes" id="UP001175271">
    <property type="component" value="Unassembled WGS sequence"/>
</dbReference>
<comment type="caution">
    <text evidence="2">The sequence shown here is derived from an EMBL/GenBank/DDBJ whole genome shotgun (WGS) entry which is preliminary data.</text>
</comment>
<evidence type="ECO:0000313" key="3">
    <source>
        <dbReference type="Proteomes" id="UP001175271"/>
    </source>
</evidence>
<reference evidence="2" key="1">
    <citation type="submission" date="2023-06" db="EMBL/GenBank/DDBJ databases">
        <title>Genomic analysis of the entomopathogenic nematode Steinernema hermaphroditum.</title>
        <authorList>
            <person name="Schwarz E.M."/>
            <person name="Heppert J.K."/>
            <person name="Baniya A."/>
            <person name="Schwartz H.T."/>
            <person name="Tan C.-H."/>
            <person name="Antoshechkin I."/>
            <person name="Sternberg P.W."/>
            <person name="Goodrich-Blair H."/>
            <person name="Dillman A.R."/>
        </authorList>
    </citation>
    <scope>NUCLEOTIDE SEQUENCE</scope>
    <source>
        <strain evidence="2">PS9179</strain>
        <tissue evidence="2">Whole animal</tissue>
    </source>
</reference>
<dbReference type="AlphaFoldDB" id="A0AA39HJU0"/>
<dbReference type="EMBL" id="JAUCMV010000004">
    <property type="protein sequence ID" value="KAK0405957.1"/>
    <property type="molecule type" value="Genomic_DNA"/>
</dbReference>
<sequence>MIDGSVKSIFKVMTHGFGLQEIVQTNDDHSKWLVELPSISGYSPQWVYTLGNFEGFHIDHEGKEQTIPEDYGKPVFQQICTGCNKKSHCSKQFNNYDKMVEDVREKRLQRKKGKIKKNTRKKKTHKGAKR</sequence>
<name>A0AA39HJU0_9BILA</name>
<organism evidence="2 3">
    <name type="scientific">Steinernema hermaphroditum</name>
    <dbReference type="NCBI Taxonomy" id="289476"/>
    <lineage>
        <taxon>Eukaryota</taxon>
        <taxon>Metazoa</taxon>
        <taxon>Ecdysozoa</taxon>
        <taxon>Nematoda</taxon>
        <taxon>Chromadorea</taxon>
        <taxon>Rhabditida</taxon>
        <taxon>Tylenchina</taxon>
        <taxon>Panagrolaimomorpha</taxon>
        <taxon>Strongyloidoidea</taxon>
        <taxon>Steinernematidae</taxon>
        <taxon>Steinernema</taxon>
    </lineage>
</organism>
<evidence type="ECO:0000256" key="1">
    <source>
        <dbReference type="SAM" id="MobiDB-lite"/>
    </source>
</evidence>
<proteinExistence type="predicted"/>